<keyword evidence="2" id="KW-0732">Signal</keyword>
<keyword evidence="5" id="KW-1185">Reference proteome</keyword>
<comment type="caution">
    <text evidence="4">The sequence shown here is derived from an EMBL/GenBank/DDBJ whole genome shotgun (WGS) entry which is preliminary data.</text>
</comment>
<dbReference type="EMBL" id="MRZV01000586">
    <property type="protein sequence ID" value="PIK47337.1"/>
    <property type="molecule type" value="Genomic_DNA"/>
</dbReference>
<feature type="transmembrane region" description="Helical" evidence="1">
    <location>
        <begin position="260"/>
        <end position="281"/>
    </location>
</feature>
<proteinExistence type="predicted"/>
<dbReference type="AlphaFoldDB" id="A0A2G8KH63"/>
<accession>A0A2G8KH63</accession>
<reference evidence="4 5" key="1">
    <citation type="journal article" date="2017" name="PLoS Biol.">
        <title>The sea cucumber genome provides insights into morphological evolution and visceral regeneration.</title>
        <authorList>
            <person name="Zhang X."/>
            <person name="Sun L."/>
            <person name="Yuan J."/>
            <person name="Sun Y."/>
            <person name="Gao Y."/>
            <person name="Zhang L."/>
            <person name="Li S."/>
            <person name="Dai H."/>
            <person name="Hamel J.F."/>
            <person name="Liu C."/>
            <person name="Yu Y."/>
            <person name="Liu S."/>
            <person name="Lin W."/>
            <person name="Guo K."/>
            <person name="Jin S."/>
            <person name="Xu P."/>
            <person name="Storey K.B."/>
            <person name="Huan P."/>
            <person name="Zhang T."/>
            <person name="Zhou Y."/>
            <person name="Zhang J."/>
            <person name="Lin C."/>
            <person name="Li X."/>
            <person name="Xing L."/>
            <person name="Huo D."/>
            <person name="Sun M."/>
            <person name="Wang L."/>
            <person name="Mercier A."/>
            <person name="Li F."/>
            <person name="Yang H."/>
            <person name="Xiang J."/>
        </authorList>
    </citation>
    <scope>NUCLEOTIDE SEQUENCE [LARGE SCALE GENOMIC DNA]</scope>
    <source>
        <strain evidence="4">Shaxun</strain>
        <tissue evidence="4">Muscle</tissue>
    </source>
</reference>
<evidence type="ECO:0000313" key="4">
    <source>
        <dbReference type="EMBL" id="PIK47337.1"/>
    </source>
</evidence>
<keyword evidence="1" id="KW-1133">Transmembrane helix</keyword>
<evidence type="ECO:0000259" key="3">
    <source>
        <dbReference type="PROSITE" id="PS50835"/>
    </source>
</evidence>
<sequence length="380" mass="42744">MEPPYPTVPTGITCALIITAVSVVSSIDGCDLSSSVYNVTKVVTTFIVPYKSYCLVCPTFKNASGLKWNYGTDNTLLYRDDIQRSTHHSLSLNINDPECSDTKYSLKLSASHVGTAEGFYTCWERDQAIAAFCLRLVERPKLTIIRNGEKISHGFEATGEAQEEMKCQVQSILTPFSLIWFVNGEVYQNEIIESGLHSELKNFTSDVHIAISASTEDITCMVNDTMFHTHSVSVKVSYIKMAEELPVNNLDDLIDMLKDLLSFIVAFIIFGVCMLLCGRCCREQTPTLRIQRAYNRFSTWTLPRRPQEISINLDYESPIPIGPTNVASDGENSHTQSYDSFTSDEYAPMDISNTNDFNCTDMVEYEESIYTIQIENQTDQ</sequence>
<dbReference type="Proteomes" id="UP000230750">
    <property type="component" value="Unassembled WGS sequence"/>
</dbReference>
<gene>
    <name evidence="4" type="ORF">BSL78_15786</name>
</gene>
<evidence type="ECO:0000256" key="2">
    <source>
        <dbReference type="SAM" id="SignalP"/>
    </source>
</evidence>
<name>A0A2G8KH63_STIJA</name>
<protein>
    <recommendedName>
        <fullName evidence="3">Ig-like domain-containing protein</fullName>
    </recommendedName>
</protein>
<dbReference type="PROSITE" id="PS50835">
    <property type="entry name" value="IG_LIKE"/>
    <property type="match status" value="1"/>
</dbReference>
<organism evidence="4 5">
    <name type="scientific">Stichopus japonicus</name>
    <name type="common">Sea cucumber</name>
    <dbReference type="NCBI Taxonomy" id="307972"/>
    <lineage>
        <taxon>Eukaryota</taxon>
        <taxon>Metazoa</taxon>
        <taxon>Echinodermata</taxon>
        <taxon>Eleutherozoa</taxon>
        <taxon>Echinozoa</taxon>
        <taxon>Holothuroidea</taxon>
        <taxon>Aspidochirotacea</taxon>
        <taxon>Aspidochirotida</taxon>
        <taxon>Stichopodidae</taxon>
        <taxon>Apostichopus</taxon>
    </lineage>
</organism>
<feature type="domain" description="Ig-like" evidence="3">
    <location>
        <begin position="140"/>
        <end position="237"/>
    </location>
</feature>
<feature type="chain" id="PRO_5013822552" description="Ig-like domain-containing protein" evidence="2">
    <location>
        <begin position="27"/>
        <end position="380"/>
    </location>
</feature>
<feature type="signal peptide" evidence="2">
    <location>
        <begin position="1"/>
        <end position="26"/>
    </location>
</feature>
<evidence type="ECO:0000256" key="1">
    <source>
        <dbReference type="SAM" id="Phobius"/>
    </source>
</evidence>
<keyword evidence="1" id="KW-0812">Transmembrane</keyword>
<evidence type="ECO:0000313" key="5">
    <source>
        <dbReference type="Proteomes" id="UP000230750"/>
    </source>
</evidence>
<dbReference type="InterPro" id="IPR007110">
    <property type="entry name" value="Ig-like_dom"/>
</dbReference>
<keyword evidence="1" id="KW-0472">Membrane</keyword>